<dbReference type="InterPro" id="IPR050295">
    <property type="entry name" value="Plant_2OG-oxidoreductases"/>
</dbReference>
<dbReference type="PROSITE" id="PS51471">
    <property type="entry name" value="FE2OG_OXY"/>
    <property type="match status" value="1"/>
</dbReference>
<dbReference type="GO" id="GO:0016491">
    <property type="term" value="F:oxidoreductase activity"/>
    <property type="evidence" value="ECO:0007669"/>
    <property type="project" value="UniProtKB-KW"/>
</dbReference>
<gene>
    <name evidence="7" type="ORF">FEM48_Zijuj02G0143200</name>
</gene>
<evidence type="ECO:0000259" key="6">
    <source>
        <dbReference type="PROSITE" id="PS51471"/>
    </source>
</evidence>
<dbReference type="Pfam" id="PF14226">
    <property type="entry name" value="DIOX_N"/>
    <property type="match status" value="1"/>
</dbReference>
<reference evidence="7" key="1">
    <citation type="journal article" date="2021" name="Front. Plant Sci.">
        <title>Chromosome-Scale Genome Assembly for Chinese Sour Jujube and Insights Into Its Genome Evolution and Domestication Signature.</title>
        <authorList>
            <person name="Shen L.-Y."/>
            <person name="Luo H."/>
            <person name="Wang X.-L."/>
            <person name="Wang X.-M."/>
            <person name="Qiu X.-J."/>
            <person name="Liu H."/>
            <person name="Zhou S.-S."/>
            <person name="Jia K.-H."/>
            <person name="Nie S."/>
            <person name="Bao Y.-T."/>
            <person name="Zhang R.-G."/>
            <person name="Yun Q.-Z."/>
            <person name="Chai Y.-H."/>
            <person name="Lu J.-Y."/>
            <person name="Li Y."/>
            <person name="Zhao S.-W."/>
            <person name="Mao J.-F."/>
            <person name="Jia S.-G."/>
            <person name="Mao Y.-M."/>
        </authorList>
    </citation>
    <scope>NUCLEOTIDE SEQUENCE</scope>
    <source>
        <strain evidence="7">AT0</strain>
        <tissue evidence="7">Leaf</tissue>
    </source>
</reference>
<evidence type="ECO:0000256" key="4">
    <source>
        <dbReference type="ARBA" id="ARBA00023004"/>
    </source>
</evidence>
<keyword evidence="3" id="KW-0847">Vitamin C</keyword>
<dbReference type="PANTHER" id="PTHR47991">
    <property type="entry name" value="OXOGLUTARATE/IRON-DEPENDENT DIOXYGENASE"/>
    <property type="match status" value="1"/>
</dbReference>
<evidence type="ECO:0000256" key="3">
    <source>
        <dbReference type="ARBA" id="ARBA00022896"/>
    </source>
</evidence>
<feature type="domain" description="Fe2OG dioxygenase" evidence="6">
    <location>
        <begin position="181"/>
        <end position="280"/>
    </location>
</feature>
<proteinExistence type="inferred from homology"/>
<evidence type="ECO:0000313" key="8">
    <source>
        <dbReference type="Proteomes" id="UP000813462"/>
    </source>
</evidence>
<dbReference type="InterPro" id="IPR027443">
    <property type="entry name" value="IPNS-like_sf"/>
</dbReference>
<dbReference type="GO" id="GO:0031418">
    <property type="term" value="F:L-ascorbic acid binding"/>
    <property type="evidence" value="ECO:0007669"/>
    <property type="project" value="UniProtKB-KW"/>
</dbReference>
<evidence type="ECO:0000256" key="1">
    <source>
        <dbReference type="ARBA" id="ARBA00008056"/>
    </source>
</evidence>
<dbReference type="InterPro" id="IPR026992">
    <property type="entry name" value="DIOX_N"/>
</dbReference>
<comment type="similarity">
    <text evidence="1 5">Belongs to the iron/ascorbate-dependent oxidoreductase family.</text>
</comment>
<keyword evidence="4 5" id="KW-0408">Iron</keyword>
<dbReference type="AlphaFoldDB" id="A0A978VW66"/>
<dbReference type="SUPFAM" id="SSF51197">
    <property type="entry name" value="Clavaminate synthase-like"/>
    <property type="match status" value="1"/>
</dbReference>
<evidence type="ECO:0000256" key="2">
    <source>
        <dbReference type="ARBA" id="ARBA00022723"/>
    </source>
</evidence>
<protein>
    <recommendedName>
        <fullName evidence="6">Fe2OG dioxygenase domain-containing protein</fullName>
    </recommendedName>
</protein>
<dbReference type="GO" id="GO:0046872">
    <property type="term" value="F:metal ion binding"/>
    <property type="evidence" value="ECO:0007669"/>
    <property type="project" value="UniProtKB-KW"/>
</dbReference>
<dbReference type="Gene3D" id="2.60.120.330">
    <property type="entry name" value="B-lactam Antibiotic, Isopenicillin N Synthase, Chain"/>
    <property type="match status" value="1"/>
</dbReference>
<sequence>MEVPTVSLVIPPSNSIPAEPPKIISAKMLAESASLTSAIPSAYYFSEDSYELADPNDPEFQLPTIDFSLLTSDSPEQRSKMLHELANICRDWGCFLVTNHGVTESLKQAMIEAADRFFNLTEEEKHNIAKKYEADPTQISEVAMEYSKKTREIATELVEAISESLGLDPNYIYKALDLDSGVQFLLANYYPPCPQPELAMGLSHHTDQCLITILTDNDVSGLQVLHNHKWVTVTSTPKTFLVILADQMQIVTNGKYKSAMHRGRVNKEAKRISLASLHGPSFETLVTPSPELVEREGKAPLYRSIKYREYVELQHRSRMDLKCALDQILI</sequence>
<keyword evidence="5" id="KW-0560">Oxidoreductase</keyword>
<evidence type="ECO:0000313" key="7">
    <source>
        <dbReference type="EMBL" id="KAH7543061.1"/>
    </source>
</evidence>
<dbReference type="InterPro" id="IPR005123">
    <property type="entry name" value="Oxoglu/Fe-dep_dioxygenase_dom"/>
</dbReference>
<dbReference type="Pfam" id="PF03171">
    <property type="entry name" value="2OG-FeII_Oxy"/>
    <property type="match status" value="1"/>
</dbReference>
<keyword evidence="2 5" id="KW-0479">Metal-binding</keyword>
<dbReference type="Proteomes" id="UP000813462">
    <property type="component" value="Unassembled WGS sequence"/>
</dbReference>
<name>A0A978VW66_ZIZJJ</name>
<dbReference type="InterPro" id="IPR044861">
    <property type="entry name" value="IPNS-like_FE2OG_OXY"/>
</dbReference>
<comment type="caution">
    <text evidence="7">The sequence shown here is derived from an EMBL/GenBank/DDBJ whole genome shotgun (WGS) entry which is preliminary data.</text>
</comment>
<accession>A0A978VW66</accession>
<evidence type="ECO:0000256" key="5">
    <source>
        <dbReference type="RuleBase" id="RU003682"/>
    </source>
</evidence>
<dbReference type="EMBL" id="JAEACU010000002">
    <property type="protein sequence ID" value="KAH7543061.1"/>
    <property type="molecule type" value="Genomic_DNA"/>
</dbReference>
<organism evidence="7 8">
    <name type="scientific">Ziziphus jujuba var. spinosa</name>
    <dbReference type="NCBI Taxonomy" id="714518"/>
    <lineage>
        <taxon>Eukaryota</taxon>
        <taxon>Viridiplantae</taxon>
        <taxon>Streptophyta</taxon>
        <taxon>Embryophyta</taxon>
        <taxon>Tracheophyta</taxon>
        <taxon>Spermatophyta</taxon>
        <taxon>Magnoliopsida</taxon>
        <taxon>eudicotyledons</taxon>
        <taxon>Gunneridae</taxon>
        <taxon>Pentapetalae</taxon>
        <taxon>rosids</taxon>
        <taxon>fabids</taxon>
        <taxon>Rosales</taxon>
        <taxon>Rhamnaceae</taxon>
        <taxon>Paliureae</taxon>
        <taxon>Ziziphus</taxon>
    </lineage>
</organism>